<protein>
    <recommendedName>
        <fullName evidence="9">Major facilitator superfamily (MFS) profile domain-containing protein</fullName>
    </recommendedName>
</protein>
<dbReference type="PANTHER" id="PTHR43528">
    <property type="entry name" value="ALPHA-KETOGLUTARATE PERMEASE"/>
    <property type="match status" value="1"/>
</dbReference>
<feature type="transmembrane region" description="Helical" evidence="8">
    <location>
        <begin position="247"/>
        <end position="268"/>
    </location>
</feature>
<evidence type="ECO:0000259" key="9">
    <source>
        <dbReference type="PROSITE" id="PS50850"/>
    </source>
</evidence>
<dbReference type="GO" id="GO:0015293">
    <property type="term" value="F:symporter activity"/>
    <property type="evidence" value="ECO:0007669"/>
    <property type="project" value="UniProtKB-KW"/>
</dbReference>
<keyword evidence="2" id="KW-0813">Transport</keyword>
<feature type="transmembrane region" description="Helical" evidence="8">
    <location>
        <begin position="288"/>
        <end position="306"/>
    </location>
</feature>
<keyword evidence="7 8" id="KW-0472">Membrane</keyword>
<feature type="transmembrane region" description="Helical" evidence="8">
    <location>
        <begin position="193"/>
        <end position="215"/>
    </location>
</feature>
<dbReference type="EMBL" id="CP009928">
    <property type="protein sequence ID" value="AKK73005.1"/>
    <property type="molecule type" value="Genomic_DNA"/>
</dbReference>
<dbReference type="Gene3D" id="1.20.1250.20">
    <property type="entry name" value="MFS general substrate transporter like domains"/>
    <property type="match status" value="2"/>
</dbReference>
<dbReference type="GO" id="GO:0005886">
    <property type="term" value="C:plasma membrane"/>
    <property type="evidence" value="ECO:0007669"/>
    <property type="project" value="UniProtKB-SubCell"/>
</dbReference>
<comment type="subcellular location">
    <subcellularLocation>
        <location evidence="1">Cell membrane</location>
        <topology evidence="1">Multi-pass membrane protein</topology>
    </subcellularLocation>
</comment>
<evidence type="ECO:0000256" key="4">
    <source>
        <dbReference type="ARBA" id="ARBA00022692"/>
    </source>
</evidence>
<name>A0A0G3M367_CHRGL</name>
<feature type="transmembrane region" description="Helical" evidence="8">
    <location>
        <begin position="341"/>
        <end position="363"/>
    </location>
</feature>
<dbReference type="InterPro" id="IPR051084">
    <property type="entry name" value="H+-coupled_symporters"/>
</dbReference>
<evidence type="ECO:0000256" key="6">
    <source>
        <dbReference type="ARBA" id="ARBA00022989"/>
    </source>
</evidence>
<feature type="transmembrane region" description="Helical" evidence="8">
    <location>
        <begin position="93"/>
        <end position="113"/>
    </location>
</feature>
<keyword evidence="4 8" id="KW-0812">Transmembrane</keyword>
<organism evidence="10 11">
    <name type="scientific">Chryseobacterium gallinarum</name>
    <dbReference type="NCBI Taxonomy" id="1324352"/>
    <lineage>
        <taxon>Bacteria</taxon>
        <taxon>Pseudomonadati</taxon>
        <taxon>Bacteroidota</taxon>
        <taxon>Flavobacteriia</taxon>
        <taxon>Flavobacteriales</taxon>
        <taxon>Weeksellaceae</taxon>
        <taxon>Chryseobacterium group</taxon>
        <taxon>Chryseobacterium</taxon>
    </lineage>
</organism>
<evidence type="ECO:0000256" key="7">
    <source>
        <dbReference type="ARBA" id="ARBA00023136"/>
    </source>
</evidence>
<feature type="transmembrane region" description="Helical" evidence="8">
    <location>
        <begin position="119"/>
        <end position="145"/>
    </location>
</feature>
<dbReference type="InterPro" id="IPR036259">
    <property type="entry name" value="MFS_trans_sf"/>
</dbReference>
<dbReference type="PATRIC" id="fig|1324352.5.peg.2220"/>
<accession>A0A0G3M367</accession>
<evidence type="ECO:0000256" key="2">
    <source>
        <dbReference type="ARBA" id="ARBA00022448"/>
    </source>
</evidence>
<dbReference type="SUPFAM" id="SSF103473">
    <property type="entry name" value="MFS general substrate transporter"/>
    <property type="match status" value="1"/>
</dbReference>
<sequence length="435" mass="48378">MKNPGFTQSRPLNTQDIRTLILSAFGGMLEFYDFVVFIFFAKIIGEHFFPPTLDSFWASINTYGTFAVGFLVRPIGGMIMAHFGDLFGRKKMFFLSIVLMVFPTLAIGLLPTYNQIGYLAPVLLLLVRILQGFAIGGEIPAAWVFVAEHVPKNRIGLADSMITASLSLGVLLGSAITLYINTVFSTEDIFNGAWRYPFILGGAFGIITIFLRRYLKETPVFIEMKEKKTLSEKIPLQKIFQSHLPDISISLLLTWIFTGCSILLTLMIPNLMSDFFNIPRKDAITMQSYTLITISLGAVLGGIWCDKKEAGKMLIFWSICFGICSWFFLQKLINMQPEGISILYAITGLFAGGILGCIPYIMVHRFPPAVRISGISFSYNLGQAIFGGITPIIIVLMAKEYPKGILFYVLFLAALGCYLGLRSALKNKNSSRKAL</sequence>
<dbReference type="RefSeq" id="WP_053327973.1">
    <property type="nucleotide sequence ID" value="NZ_CP009928.1"/>
</dbReference>
<feature type="transmembrane region" description="Helical" evidence="8">
    <location>
        <begin position="375"/>
        <end position="398"/>
    </location>
</feature>
<feature type="transmembrane region" description="Helical" evidence="8">
    <location>
        <begin position="404"/>
        <end position="425"/>
    </location>
</feature>
<feature type="transmembrane region" description="Helical" evidence="8">
    <location>
        <begin position="20"/>
        <end position="44"/>
    </location>
</feature>
<keyword evidence="3" id="KW-1003">Cell membrane</keyword>
<reference evidence="10 11" key="1">
    <citation type="submission" date="2014-11" db="EMBL/GenBank/DDBJ databases">
        <authorList>
            <person name="Park G.-S."/>
            <person name="Hong S.-J."/>
            <person name="Jung B.K."/>
            <person name="Khan A.R."/>
            <person name="Kwak Y."/>
            <person name="Shin J.-H."/>
        </authorList>
    </citation>
    <scope>NUCLEOTIDE SEQUENCE [LARGE SCALE GENOMIC DNA]</scope>
    <source>
        <strain evidence="10 11">DSM 27622</strain>
    </source>
</reference>
<evidence type="ECO:0000256" key="1">
    <source>
        <dbReference type="ARBA" id="ARBA00004651"/>
    </source>
</evidence>
<feature type="transmembrane region" description="Helical" evidence="8">
    <location>
        <begin position="56"/>
        <end position="72"/>
    </location>
</feature>
<evidence type="ECO:0000313" key="10">
    <source>
        <dbReference type="EMBL" id="AKK73005.1"/>
    </source>
</evidence>
<feature type="transmembrane region" description="Helical" evidence="8">
    <location>
        <begin position="157"/>
        <end position="181"/>
    </location>
</feature>
<dbReference type="KEGG" id="cgn:OK18_10610"/>
<dbReference type="AlphaFoldDB" id="A0A0G3M367"/>
<proteinExistence type="predicted"/>
<evidence type="ECO:0000256" key="5">
    <source>
        <dbReference type="ARBA" id="ARBA00022847"/>
    </source>
</evidence>
<dbReference type="PANTHER" id="PTHR43528:SF7">
    <property type="entry name" value="MFS TRANSPORTER"/>
    <property type="match status" value="1"/>
</dbReference>
<feature type="domain" description="Major facilitator superfamily (MFS) profile" evidence="9">
    <location>
        <begin position="19"/>
        <end position="428"/>
    </location>
</feature>
<evidence type="ECO:0000313" key="11">
    <source>
        <dbReference type="Proteomes" id="UP000035213"/>
    </source>
</evidence>
<dbReference type="Pfam" id="PF00083">
    <property type="entry name" value="Sugar_tr"/>
    <property type="match status" value="1"/>
</dbReference>
<evidence type="ECO:0000256" key="3">
    <source>
        <dbReference type="ARBA" id="ARBA00022475"/>
    </source>
</evidence>
<dbReference type="InterPro" id="IPR020846">
    <property type="entry name" value="MFS_dom"/>
</dbReference>
<keyword evidence="5" id="KW-0769">Symport</keyword>
<dbReference type="Proteomes" id="UP000035213">
    <property type="component" value="Chromosome"/>
</dbReference>
<evidence type="ECO:0000256" key="8">
    <source>
        <dbReference type="SAM" id="Phobius"/>
    </source>
</evidence>
<keyword evidence="6 8" id="KW-1133">Transmembrane helix</keyword>
<dbReference type="PROSITE" id="PS50850">
    <property type="entry name" value="MFS"/>
    <property type="match status" value="1"/>
</dbReference>
<dbReference type="OrthoDB" id="9783227at2"/>
<feature type="transmembrane region" description="Helical" evidence="8">
    <location>
        <begin position="313"/>
        <end position="329"/>
    </location>
</feature>
<dbReference type="InterPro" id="IPR005828">
    <property type="entry name" value="MFS_sugar_transport-like"/>
</dbReference>
<gene>
    <name evidence="10" type="ORF">OK18_10610</name>
</gene>